<sequence>MTSQMIDAHNQIRHSSHLPHLYFSRRLQQAAQTHCNRMAKLNQLSHEENLSGRKTVGNRAHQAGYHYSAVGENIASGQTSVGEVMQGWMNSPGHRRNILNGTYRHIGAAIAQSANGTCFWCVVLGREMGR</sequence>
<dbReference type="Pfam" id="PF00188">
    <property type="entry name" value="CAP"/>
    <property type="match status" value="1"/>
</dbReference>
<dbReference type="Gene3D" id="3.40.33.10">
    <property type="entry name" value="CAP"/>
    <property type="match status" value="1"/>
</dbReference>
<feature type="domain" description="SCP" evidence="1">
    <location>
        <begin position="7"/>
        <end position="122"/>
    </location>
</feature>
<protein>
    <recommendedName>
        <fullName evidence="1">SCP domain-containing protein</fullName>
    </recommendedName>
</protein>
<name>A0A814Q6F1_9BILA</name>
<evidence type="ECO:0000313" key="2">
    <source>
        <dbReference type="EMBL" id="CAF1115967.1"/>
    </source>
</evidence>
<dbReference type="Proteomes" id="UP000663864">
    <property type="component" value="Unassembled WGS sequence"/>
</dbReference>
<dbReference type="InterPro" id="IPR014044">
    <property type="entry name" value="CAP_dom"/>
</dbReference>
<reference evidence="2" key="1">
    <citation type="submission" date="2021-02" db="EMBL/GenBank/DDBJ databases">
        <authorList>
            <person name="Nowell W R."/>
        </authorList>
    </citation>
    <scope>NUCLEOTIDE SEQUENCE</scope>
</reference>
<dbReference type="AlphaFoldDB" id="A0A814Q6F1"/>
<comment type="caution">
    <text evidence="2">The sequence shown here is derived from an EMBL/GenBank/DDBJ whole genome shotgun (WGS) entry which is preliminary data.</text>
</comment>
<dbReference type="SUPFAM" id="SSF55797">
    <property type="entry name" value="PR-1-like"/>
    <property type="match status" value="1"/>
</dbReference>
<dbReference type="CDD" id="cd05379">
    <property type="entry name" value="CAP_bacterial"/>
    <property type="match status" value="1"/>
</dbReference>
<dbReference type="PANTHER" id="PTHR31157">
    <property type="entry name" value="SCP DOMAIN-CONTAINING PROTEIN"/>
    <property type="match status" value="1"/>
</dbReference>
<gene>
    <name evidence="2" type="ORF">ZHD862_LOCUS18371</name>
</gene>
<dbReference type="EMBL" id="CAJNOT010000953">
    <property type="protein sequence ID" value="CAF1115967.1"/>
    <property type="molecule type" value="Genomic_DNA"/>
</dbReference>
<dbReference type="PANTHER" id="PTHR31157:SF1">
    <property type="entry name" value="SCP DOMAIN-CONTAINING PROTEIN"/>
    <property type="match status" value="1"/>
</dbReference>
<evidence type="ECO:0000313" key="3">
    <source>
        <dbReference type="Proteomes" id="UP000663864"/>
    </source>
</evidence>
<dbReference type="InterPro" id="IPR035940">
    <property type="entry name" value="CAP_sf"/>
</dbReference>
<accession>A0A814Q6F1</accession>
<evidence type="ECO:0000259" key="1">
    <source>
        <dbReference type="Pfam" id="PF00188"/>
    </source>
</evidence>
<organism evidence="2 3">
    <name type="scientific">Rotaria sordida</name>
    <dbReference type="NCBI Taxonomy" id="392033"/>
    <lineage>
        <taxon>Eukaryota</taxon>
        <taxon>Metazoa</taxon>
        <taxon>Spiralia</taxon>
        <taxon>Gnathifera</taxon>
        <taxon>Rotifera</taxon>
        <taxon>Eurotatoria</taxon>
        <taxon>Bdelloidea</taxon>
        <taxon>Philodinida</taxon>
        <taxon>Philodinidae</taxon>
        <taxon>Rotaria</taxon>
    </lineage>
</organism>
<proteinExistence type="predicted"/>